<feature type="domain" description="Surface-adhesin protein E-like" evidence="2">
    <location>
        <begin position="34"/>
        <end position="145"/>
    </location>
</feature>
<dbReference type="Pfam" id="PF16747">
    <property type="entry name" value="Adhesin_E"/>
    <property type="match status" value="1"/>
</dbReference>
<sequence length="146" mass="15682">MTSIRSLLLPLAFLGFSGRAMAEDIAARGWSADWKVIGVAEDRTEVLVRPESVRELPPSPARSFAVRQVWAGFDFAPAASLATGRKIILFRYDCAAKRVLIAAATDYATSGEILSRNAVAADSADQYAPVEPETLNAAIMAEACHL</sequence>
<evidence type="ECO:0000259" key="2">
    <source>
        <dbReference type="Pfam" id="PF16747"/>
    </source>
</evidence>
<dbReference type="Proteomes" id="UP000031338">
    <property type="component" value="Unassembled WGS sequence"/>
</dbReference>
<evidence type="ECO:0000313" key="3">
    <source>
        <dbReference type="EMBL" id="KHS43356.1"/>
    </source>
</evidence>
<evidence type="ECO:0000256" key="1">
    <source>
        <dbReference type="SAM" id="SignalP"/>
    </source>
</evidence>
<comment type="caution">
    <text evidence="3">The sequence shown here is derived from an EMBL/GenBank/DDBJ whole genome shotgun (WGS) entry which is preliminary data.</text>
</comment>
<dbReference type="STRING" id="48936.NJ75_03663"/>
<keyword evidence="4" id="KW-1185">Reference proteome</keyword>
<dbReference type="PATRIC" id="fig|48936.3.peg.3694"/>
<dbReference type="InterPro" id="IPR031939">
    <property type="entry name" value="Adhesin_E-like"/>
</dbReference>
<accession>A0A0B8ZYH0</accession>
<proteinExistence type="predicted"/>
<evidence type="ECO:0000313" key="4">
    <source>
        <dbReference type="Proteomes" id="UP000031338"/>
    </source>
</evidence>
<keyword evidence="1" id="KW-0732">Signal</keyword>
<name>A0A0B8ZYH0_9SPHN</name>
<dbReference type="EMBL" id="JRVC01000022">
    <property type="protein sequence ID" value="KHS43356.1"/>
    <property type="molecule type" value="Genomic_DNA"/>
</dbReference>
<feature type="chain" id="PRO_5002141147" description="Surface-adhesin protein E-like domain-containing protein" evidence="1">
    <location>
        <begin position="23"/>
        <end position="146"/>
    </location>
</feature>
<dbReference type="RefSeq" id="WP_039337037.1">
    <property type="nucleotide sequence ID" value="NZ_JRVC01000022.1"/>
</dbReference>
<organism evidence="3 4">
    <name type="scientific">Novosphingobium subterraneum</name>
    <dbReference type="NCBI Taxonomy" id="48936"/>
    <lineage>
        <taxon>Bacteria</taxon>
        <taxon>Pseudomonadati</taxon>
        <taxon>Pseudomonadota</taxon>
        <taxon>Alphaproteobacteria</taxon>
        <taxon>Sphingomonadales</taxon>
        <taxon>Sphingomonadaceae</taxon>
        <taxon>Novosphingobium</taxon>
    </lineage>
</organism>
<gene>
    <name evidence="3" type="ORF">NJ75_03663</name>
</gene>
<protein>
    <recommendedName>
        <fullName evidence="2">Surface-adhesin protein E-like domain-containing protein</fullName>
    </recommendedName>
</protein>
<reference evidence="3 4" key="1">
    <citation type="submission" date="2014-10" db="EMBL/GenBank/DDBJ databases">
        <title>Draft genome sequence of Novosphingobium subterraneum DSM 12447.</title>
        <authorList>
            <person name="Gan H.M."/>
            <person name="Gan H.Y."/>
            <person name="Savka M.A."/>
        </authorList>
    </citation>
    <scope>NUCLEOTIDE SEQUENCE [LARGE SCALE GENOMIC DNA]</scope>
    <source>
        <strain evidence="3 4">DSM 12447</strain>
    </source>
</reference>
<dbReference type="AlphaFoldDB" id="A0A0B8ZYH0"/>
<feature type="signal peptide" evidence="1">
    <location>
        <begin position="1"/>
        <end position="22"/>
    </location>
</feature>